<keyword evidence="4" id="KW-1185">Reference proteome</keyword>
<reference evidence="3 4" key="1">
    <citation type="submission" date="2024-05" db="EMBL/GenBank/DDBJ databases">
        <authorList>
            <person name="Wallberg A."/>
        </authorList>
    </citation>
    <scope>NUCLEOTIDE SEQUENCE [LARGE SCALE GENOMIC DNA]</scope>
</reference>
<organism evidence="3 4">
    <name type="scientific">Meganyctiphanes norvegica</name>
    <name type="common">Northern krill</name>
    <name type="synonym">Thysanopoda norvegica</name>
    <dbReference type="NCBI Taxonomy" id="48144"/>
    <lineage>
        <taxon>Eukaryota</taxon>
        <taxon>Metazoa</taxon>
        <taxon>Ecdysozoa</taxon>
        <taxon>Arthropoda</taxon>
        <taxon>Crustacea</taxon>
        <taxon>Multicrustacea</taxon>
        <taxon>Malacostraca</taxon>
        <taxon>Eumalacostraca</taxon>
        <taxon>Eucarida</taxon>
        <taxon>Euphausiacea</taxon>
        <taxon>Euphausiidae</taxon>
        <taxon>Meganyctiphanes</taxon>
    </lineage>
</organism>
<dbReference type="PANTHER" id="PTHR33099">
    <property type="entry name" value="FE2OG DIOXYGENASE DOMAIN-CONTAINING PROTEIN"/>
    <property type="match status" value="1"/>
</dbReference>
<comment type="caution">
    <text evidence="3">The sequence shown here is derived from an EMBL/GenBank/DDBJ whole genome shotgun (WGS) entry which is preliminary data.</text>
</comment>
<dbReference type="Proteomes" id="UP001497623">
    <property type="component" value="Unassembled WGS sequence"/>
</dbReference>
<evidence type="ECO:0000313" key="4">
    <source>
        <dbReference type="Proteomes" id="UP001497623"/>
    </source>
</evidence>
<dbReference type="PANTHER" id="PTHR33099:SF7">
    <property type="entry name" value="MYND-TYPE DOMAIN-CONTAINING PROTEIN"/>
    <property type="match status" value="1"/>
</dbReference>
<protein>
    <recommendedName>
        <fullName evidence="2">Fe2OG dioxygenase domain-containing protein</fullName>
    </recommendedName>
</protein>
<feature type="domain" description="Fe2OG dioxygenase" evidence="2">
    <location>
        <begin position="157"/>
        <end position="276"/>
    </location>
</feature>
<dbReference type="InterPro" id="IPR005123">
    <property type="entry name" value="Oxoglu/Fe-dep_dioxygenase_dom"/>
</dbReference>
<gene>
    <name evidence="3" type="ORF">MNOR_LOCUS30462</name>
</gene>
<feature type="region of interest" description="Disordered" evidence="1">
    <location>
        <begin position="1"/>
        <end position="34"/>
    </location>
</feature>
<name>A0AAV2RZA7_MEGNR</name>
<evidence type="ECO:0000256" key="1">
    <source>
        <dbReference type="SAM" id="MobiDB-lite"/>
    </source>
</evidence>
<proteinExistence type="predicted"/>
<dbReference type="PROSITE" id="PS51471">
    <property type="entry name" value="FE2OG_OXY"/>
    <property type="match status" value="1"/>
</dbReference>
<dbReference type="Gene3D" id="2.60.120.620">
    <property type="entry name" value="q2cbj1_9rhob like domain"/>
    <property type="match status" value="1"/>
</dbReference>
<sequence length="856" mass="97710">MDNSEGESEEIKYPYVSDSSCLEDEETMNNSQGESEEIDYPYVIDIRNALGIVARPGTFALGGEMENAKMQLSIKGVGKIQFPLSKKQGELLKNKCTAAPFGRGSETIVDKSIRDAWQVDAKDITLDNAFNRVINEKVDEIIPILMGESFSENLQVKSELYKLVYYEKGGHFVAHRDTEKAPGMFATLVIQLPANHKGGALIVRHKGETKVFDFKDGYIDDDSDDLEDESDNSEFEDGNREKIFFTVFFADCEHELREITAGHRLVLIYNLVRKNPNSILLPNDDNIKPIEKKQFMTAMKKSVEEWKSDSKGPQFLALKLDHLYTNTNISIPNLKGKDKNIANALTSCKDIAIYLATLTKNEKRNGYNDDPSPWGDKPDLVSEDEDEGAETLYFLHNWIGVDLKKPDFGKLELHKNEMLIKEEFVFNKYEERCKSEYEYTGNEGCKINYFYKKKALVFWPISHEILLSCDTNFTSVIISCKHLSEVKKMKRALEMLNGILLYIEKRHDRAMSQLKDGNKVANIFEIMFLFDDKISCQANNFLPTLIKCYTSDDYSWYGSKKIVGLPNNESAVALAKLIKQLNWDSIRNSVVQLMKECAVSHAASCTQLVSSLLLFGLQEQAINVVEVAALTIEQKSKDLRSNDVAVWAVLLISHDIFSTYFDDFVKQISMMRDYILIQIIPQIYKSLNPKGINQDKIKKCFQTLLSILRDNGWKNLSLESVTNLWPVFMNLNKLNSDASLLNSFVKAVIEHKDSCIFLKALLNIPSAEDAKDNESVQLMVQKRLEQLKVPYPVFSWAQPKANVEMSFRYYGGPELEEIENFLRSEEESKVFGDVFRGKTDAKQFGQEYFKNGQYNK</sequence>
<evidence type="ECO:0000313" key="3">
    <source>
        <dbReference type="EMBL" id="CAL4149531.1"/>
    </source>
</evidence>
<accession>A0AAV2RZA7</accession>
<feature type="non-terminal residue" evidence="3">
    <location>
        <position position="856"/>
    </location>
</feature>
<evidence type="ECO:0000259" key="2">
    <source>
        <dbReference type="PROSITE" id="PS51471"/>
    </source>
</evidence>
<dbReference type="EMBL" id="CAXKWB010037282">
    <property type="protein sequence ID" value="CAL4149531.1"/>
    <property type="molecule type" value="Genomic_DNA"/>
</dbReference>
<dbReference type="AlphaFoldDB" id="A0AAV2RZA7"/>